<keyword evidence="2" id="KW-0479">Metal-binding</keyword>
<dbReference type="Gene3D" id="2.102.10.10">
    <property type="entry name" value="Rieske [2Fe-2S] iron-sulphur domain"/>
    <property type="match status" value="1"/>
</dbReference>
<evidence type="ECO:0000256" key="1">
    <source>
        <dbReference type="ARBA" id="ARBA00022714"/>
    </source>
</evidence>
<dbReference type="Proteomes" id="UP000184731">
    <property type="component" value="Chromosome"/>
</dbReference>
<evidence type="ECO:0000256" key="2">
    <source>
        <dbReference type="ARBA" id="ARBA00022723"/>
    </source>
</evidence>
<dbReference type="SUPFAM" id="SSF50022">
    <property type="entry name" value="ISP domain"/>
    <property type="match status" value="1"/>
</dbReference>
<feature type="domain" description="Rieske" evidence="7">
    <location>
        <begin position="4"/>
        <end position="104"/>
    </location>
</feature>
<comment type="cofactor">
    <cofactor evidence="5">
        <name>[2Fe-2S] cluster</name>
        <dbReference type="ChEBI" id="CHEBI:190135"/>
    </cofactor>
</comment>
<keyword evidence="9" id="KW-1185">Reference proteome</keyword>
<dbReference type="GO" id="GO:0051537">
    <property type="term" value="F:2 iron, 2 sulfur cluster binding"/>
    <property type="evidence" value="ECO:0007669"/>
    <property type="project" value="UniProtKB-KW"/>
</dbReference>
<evidence type="ECO:0000313" key="9">
    <source>
        <dbReference type="Proteomes" id="UP000184731"/>
    </source>
</evidence>
<evidence type="ECO:0000256" key="3">
    <source>
        <dbReference type="ARBA" id="ARBA00023004"/>
    </source>
</evidence>
<dbReference type="Pfam" id="PF00355">
    <property type="entry name" value="Rieske"/>
    <property type="match status" value="1"/>
</dbReference>
<organism evidence="8 9">
    <name type="scientific">Silvanigrella aquatica</name>
    <dbReference type="NCBI Taxonomy" id="1915309"/>
    <lineage>
        <taxon>Bacteria</taxon>
        <taxon>Pseudomonadati</taxon>
        <taxon>Bdellovibrionota</taxon>
        <taxon>Oligoflexia</taxon>
        <taxon>Silvanigrellales</taxon>
        <taxon>Silvanigrellaceae</taxon>
        <taxon>Silvanigrella</taxon>
    </lineage>
</organism>
<dbReference type="PROSITE" id="PS51296">
    <property type="entry name" value="RIESKE"/>
    <property type="match status" value="1"/>
</dbReference>
<gene>
    <name evidence="8" type="ORF">AXG55_05400</name>
</gene>
<evidence type="ECO:0000259" key="7">
    <source>
        <dbReference type="PROSITE" id="PS51296"/>
    </source>
</evidence>
<dbReference type="EMBL" id="CP017834">
    <property type="protein sequence ID" value="APJ03371.1"/>
    <property type="molecule type" value="Genomic_DNA"/>
</dbReference>
<proteinExistence type="inferred from homology"/>
<dbReference type="InterPro" id="IPR036922">
    <property type="entry name" value="Rieske_2Fe-2S_sf"/>
</dbReference>
<protein>
    <recommendedName>
        <fullName evidence="7">Rieske domain-containing protein</fullName>
    </recommendedName>
</protein>
<dbReference type="KEGG" id="saqi:AXG55_05400"/>
<keyword evidence="3" id="KW-0408">Iron</keyword>
<sequence length="110" mass="12200">MALYKVCLLNELSSEKAIKFHVDGLDILFVKSLQSKQVYAFDNNCNHADKPLEKGKWNSETSEITCPFHKAVFCIAEGGAVKAPPACVPLTVYETEIRTEADGSFVYVNL</sequence>
<comment type="similarity">
    <text evidence="6">Belongs to the bacterial ring-hydroxylating dioxygenase ferredoxin component family.</text>
</comment>
<dbReference type="PANTHER" id="PTHR21496:SF0">
    <property type="entry name" value="RIESKE DOMAIN-CONTAINING PROTEIN"/>
    <property type="match status" value="1"/>
</dbReference>
<evidence type="ECO:0000256" key="4">
    <source>
        <dbReference type="ARBA" id="ARBA00023014"/>
    </source>
</evidence>
<name>A0A1L4CZJ7_9BACT</name>
<keyword evidence="1" id="KW-0001">2Fe-2S</keyword>
<dbReference type="STRING" id="1915309.AXG55_05400"/>
<accession>A0A1L4CZJ7</accession>
<dbReference type="InterPro" id="IPR017941">
    <property type="entry name" value="Rieske_2Fe-2S"/>
</dbReference>
<keyword evidence="4" id="KW-0411">Iron-sulfur</keyword>
<dbReference type="GO" id="GO:0046872">
    <property type="term" value="F:metal ion binding"/>
    <property type="evidence" value="ECO:0007669"/>
    <property type="project" value="UniProtKB-KW"/>
</dbReference>
<dbReference type="RefSeq" id="WP_148697102.1">
    <property type="nucleotide sequence ID" value="NZ_CP017834.1"/>
</dbReference>
<dbReference type="CDD" id="cd03467">
    <property type="entry name" value="Rieske"/>
    <property type="match status" value="1"/>
</dbReference>
<evidence type="ECO:0000256" key="6">
    <source>
        <dbReference type="ARBA" id="ARBA00038001"/>
    </source>
</evidence>
<reference evidence="8 9" key="1">
    <citation type="submission" date="2016-10" db="EMBL/GenBank/DDBJ databases">
        <title>Silvanigrella aquatica sp. nov., isolated from a freshwater lake located in the Black Forest, Germany, description of Silvanigrellaceae fam. nov., Silvanigrellales ord. nov., reclassification of the order Bdellovibrionales in the class Oligoflexia, reclassification of the families Bacteriovoracaceae and Halobacteriovoraceae in the new order Bacteriovoracales ord. nov., and reclassification of the family Pseudobacteriovoracaceae in the order Oligoflexiales.</title>
        <authorList>
            <person name="Hahn M.W."/>
            <person name="Schmidt J."/>
            <person name="Koll U."/>
            <person name="Rohde M."/>
            <person name="Verbag S."/>
            <person name="Pitt A."/>
            <person name="Nakai R."/>
            <person name="Naganuma T."/>
            <person name="Lang E."/>
        </authorList>
    </citation>
    <scope>NUCLEOTIDE SEQUENCE [LARGE SCALE GENOMIC DNA]</scope>
    <source>
        <strain evidence="8 9">MWH-Nonnen-W8red</strain>
    </source>
</reference>
<dbReference type="OrthoDB" id="5295822at2"/>
<evidence type="ECO:0000313" key="8">
    <source>
        <dbReference type="EMBL" id="APJ03371.1"/>
    </source>
</evidence>
<dbReference type="AlphaFoldDB" id="A0A1L4CZJ7"/>
<dbReference type="PANTHER" id="PTHR21496">
    <property type="entry name" value="FERREDOXIN-RELATED"/>
    <property type="match status" value="1"/>
</dbReference>
<evidence type="ECO:0000256" key="5">
    <source>
        <dbReference type="ARBA" id="ARBA00034078"/>
    </source>
</evidence>